<feature type="transmembrane region" description="Helical" evidence="10">
    <location>
        <begin position="252"/>
        <end position="273"/>
    </location>
</feature>
<accession>A0A7C9HIM3</accession>
<dbReference type="Proteomes" id="UP000480122">
    <property type="component" value="Unassembled WGS sequence"/>
</dbReference>
<feature type="transmembrane region" description="Helical" evidence="10">
    <location>
        <begin position="69"/>
        <end position="94"/>
    </location>
</feature>
<evidence type="ECO:0000256" key="9">
    <source>
        <dbReference type="SAM" id="MobiDB-lite"/>
    </source>
</evidence>
<feature type="transmembrane region" description="Helical" evidence="10">
    <location>
        <begin position="42"/>
        <end position="62"/>
    </location>
</feature>
<feature type="transmembrane region" description="Helical" evidence="10">
    <location>
        <begin position="106"/>
        <end position="128"/>
    </location>
</feature>
<feature type="compositionally biased region" description="Basic and acidic residues" evidence="9">
    <location>
        <begin position="712"/>
        <end position="722"/>
    </location>
</feature>
<dbReference type="InterPro" id="IPR050482">
    <property type="entry name" value="Sensor_HK_TwoCompSys"/>
</dbReference>
<evidence type="ECO:0000256" key="4">
    <source>
        <dbReference type="ARBA" id="ARBA00022679"/>
    </source>
</evidence>
<feature type="region of interest" description="Disordered" evidence="9">
    <location>
        <begin position="680"/>
        <end position="722"/>
    </location>
</feature>
<evidence type="ECO:0000256" key="7">
    <source>
        <dbReference type="ARBA" id="ARBA00022840"/>
    </source>
</evidence>
<evidence type="ECO:0000256" key="3">
    <source>
        <dbReference type="ARBA" id="ARBA00022553"/>
    </source>
</evidence>
<protein>
    <recommendedName>
        <fullName evidence="2">histidine kinase</fullName>
        <ecNumber evidence="2">2.7.13.3</ecNumber>
    </recommendedName>
</protein>
<evidence type="ECO:0000256" key="1">
    <source>
        <dbReference type="ARBA" id="ARBA00000085"/>
    </source>
</evidence>
<comment type="caution">
    <text evidence="12">The sequence shown here is derived from an EMBL/GenBank/DDBJ whole genome shotgun (WGS) entry which is preliminary data.</text>
</comment>
<reference evidence="12 13" key="1">
    <citation type="submission" date="2019-11" db="EMBL/GenBank/DDBJ databases">
        <title>Agromyces kandeliae sp. nov., isolated from mangrove soil.</title>
        <authorList>
            <person name="Wang R."/>
        </authorList>
    </citation>
    <scope>NUCLEOTIDE SEQUENCE [LARGE SCALE GENOMIC DNA]</scope>
    <source>
        <strain evidence="12 13">JCM 11431</strain>
    </source>
</reference>
<dbReference type="Gene3D" id="3.30.565.10">
    <property type="entry name" value="Histidine kinase-like ATPase, C-terminal domain"/>
    <property type="match status" value="1"/>
</dbReference>
<keyword evidence="4" id="KW-0808">Transferase</keyword>
<keyword evidence="3" id="KW-0597">Phosphoprotein</keyword>
<feature type="domain" description="Histidine kinase" evidence="11">
    <location>
        <begin position="593"/>
        <end position="676"/>
    </location>
</feature>
<dbReference type="GO" id="GO:0000155">
    <property type="term" value="F:phosphorelay sensor kinase activity"/>
    <property type="evidence" value="ECO:0007669"/>
    <property type="project" value="InterPro"/>
</dbReference>
<dbReference type="OrthoDB" id="227596at2"/>
<dbReference type="SMART" id="SM00387">
    <property type="entry name" value="HATPase_c"/>
    <property type="match status" value="1"/>
</dbReference>
<feature type="transmembrane region" description="Helical" evidence="10">
    <location>
        <begin position="285"/>
        <end position="310"/>
    </location>
</feature>
<gene>
    <name evidence="12" type="ORF">GLX25_12585</name>
</gene>
<dbReference type="PANTHER" id="PTHR24421:SF10">
    <property type="entry name" value="NITRATE_NITRITE SENSOR PROTEIN NARQ"/>
    <property type="match status" value="1"/>
</dbReference>
<dbReference type="RefSeq" id="WP_155842795.1">
    <property type="nucleotide sequence ID" value="NZ_BAAAIA010000001.1"/>
</dbReference>
<sequence>MTLASSRIATAVAIAVSAVAAVGAIAIDVVVLAAHPQPPLSPGWSGVLPGVAMLIPGALLMWRLPWHPIAVVLTGFGTLWVVDGLASAAVNLAWYTDREAWWAVPAMWFFGRLGSVLILPIQLLLLLFPDGRLRRGGWRAVSVVAIALGLVMPFAFILAPAEALVADDPDRAELLALFDPALPTLPLPDAAWSLILGLALPCMAASLVLALVVCVSRRFRAGPEERAQLRWLVWSGVVFVGVLPIYPLVPTVVVDVLLGATIGLISASVVVAVTRYRLYAIDRLLSWTLVYAVLIGAIVAVDVLVVLVVGSAIDDRVAMLLAVVAVTIAYAPLRARLFAIANRVVSGRRADPYGVVSSLGERLTRAGGTAEQLRALATAVAEAFASPYVRVELDRPDGTRLSSSVGVPAPDLVEVPIDHATGTIGRILMEPGRRPVVSERDQRLLGDLVRLAAAAILDGELRRELQAIRERLVLAREEERSRLRRDLHDGLGPLLAGVKLRLETARNLAERDPARSVALVDAAVEDQAEVIGEVRRIVHDLRPPALDDLGLARAIEQQAERLTGAGLVVGIDVAEPPGPASTLPPAVEVAAYRIASEALANARRHSGASAVQVRIAADDRALTVDVRDDGTGIPADAVRGVGLRSLHERAAELGGSLRIDSGDGGTLVRAVLPIAAATHDDAIPPHAPAPAPDAAAPAPAPDAPAPGAPRPETPEETHADVR</sequence>
<evidence type="ECO:0000313" key="12">
    <source>
        <dbReference type="EMBL" id="MUN07948.1"/>
    </source>
</evidence>
<dbReference type="Pfam" id="PF02518">
    <property type="entry name" value="HATPase_c"/>
    <property type="match status" value="1"/>
</dbReference>
<feature type="transmembrane region" description="Helical" evidence="10">
    <location>
        <begin position="316"/>
        <end position="333"/>
    </location>
</feature>
<dbReference type="EC" id="2.7.13.3" evidence="2"/>
<dbReference type="Gene3D" id="1.20.5.1930">
    <property type="match status" value="1"/>
</dbReference>
<feature type="transmembrane region" description="Helical" evidence="10">
    <location>
        <begin position="140"/>
        <end position="161"/>
    </location>
</feature>
<comment type="catalytic activity">
    <reaction evidence="1">
        <text>ATP + protein L-histidine = ADP + protein N-phospho-L-histidine.</text>
        <dbReference type="EC" id="2.7.13.3"/>
    </reaction>
</comment>
<evidence type="ECO:0000256" key="10">
    <source>
        <dbReference type="SAM" id="Phobius"/>
    </source>
</evidence>
<dbReference type="PROSITE" id="PS50109">
    <property type="entry name" value="HIS_KIN"/>
    <property type="match status" value="1"/>
</dbReference>
<dbReference type="InterPro" id="IPR011712">
    <property type="entry name" value="Sig_transdc_His_kin_sub3_dim/P"/>
</dbReference>
<dbReference type="InterPro" id="IPR036890">
    <property type="entry name" value="HATPase_C_sf"/>
</dbReference>
<evidence type="ECO:0000256" key="8">
    <source>
        <dbReference type="ARBA" id="ARBA00023012"/>
    </source>
</evidence>
<evidence type="ECO:0000313" key="13">
    <source>
        <dbReference type="Proteomes" id="UP000480122"/>
    </source>
</evidence>
<evidence type="ECO:0000256" key="5">
    <source>
        <dbReference type="ARBA" id="ARBA00022741"/>
    </source>
</evidence>
<organism evidence="12 13">
    <name type="scientific">Agromyces luteolus</name>
    <dbReference type="NCBI Taxonomy" id="88373"/>
    <lineage>
        <taxon>Bacteria</taxon>
        <taxon>Bacillati</taxon>
        <taxon>Actinomycetota</taxon>
        <taxon>Actinomycetes</taxon>
        <taxon>Micrococcales</taxon>
        <taxon>Microbacteriaceae</taxon>
        <taxon>Agromyces</taxon>
    </lineage>
</organism>
<keyword evidence="13" id="KW-1185">Reference proteome</keyword>
<dbReference type="Pfam" id="PF07730">
    <property type="entry name" value="HisKA_3"/>
    <property type="match status" value="1"/>
</dbReference>
<keyword evidence="8" id="KW-0902">Two-component regulatory system</keyword>
<dbReference type="AlphaFoldDB" id="A0A7C9HIM3"/>
<feature type="compositionally biased region" description="Pro residues" evidence="9">
    <location>
        <begin position="698"/>
        <end position="711"/>
    </location>
</feature>
<dbReference type="CDD" id="cd16917">
    <property type="entry name" value="HATPase_UhpB-NarQ-NarX-like"/>
    <property type="match status" value="1"/>
</dbReference>
<dbReference type="GO" id="GO:0005524">
    <property type="term" value="F:ATP binding"/>
    <property type="evidence" value="ECO:0007669"/>
    <property type="project" value="UniProtKB-KW"/>
</dbReference>
<dbReference type="InterPro" id="IPR005467">
    <property type="entry name" value="His_kinase_dom"/>
</dbReference>
<proteinExistence type="predicted"/>
<dbReference type="GO" id="GO:0016020">
    <property type="term" value="C:membrane"/>
    <property type="evidence" value="ECO:0007669"/>
    <property type="project" value="InterPro"/>
</dbReference>
<feature type="transmembrane region" description="Helical" evidence="10">
    <location>
        <begin position="190"/>
        <end position="215"/>
    </location>
</feature>
<dbReference type="PANTHER" id="PTHR24421">
    <property type="entry name" value="NITRATE/NITRITE SENSOR PROTEIN NARX-RELATED"/>
    <property type="match status" value="1"/>
</dbReference>
<evidence type="ECO:0000256" key="6">
    <source>
        <dbReference type="ARBA" id="ARBA00022777"/>
    </source>
</evidence>
<keyword evidence="10" id="KW-0812">Transmembrane</keyword>
<keyword evidence="7" id="KW-0067">ATP-binding</keyword>
<keyword evidence="5" id="KW-0547">Nucleotide-binding</keyword>
<feature type="transmembrane region" description="Helical" evidence="10">
    <location>
        <begin position="227"/>
        <end position="246"/>
    </location>
</feature>
<dbReference type="GO" id="GO:0046983">
    <property type="term" value="F:protein dimerization activity"/>
    <property type="evidence" value="ECO:0007669"/>
    <property type="project" value="InterPro"/>
</dbReference>
<dbReference type="EMBL" id="WODA01000023">
    <property type="protein sequence ID" value="MUN07948.1"/>
    <property type="molecule type" value="Genomic_DNA"/>
</dbReference>
<keyword evidence="6 12" id="KW-0418">Kinase</keyword>
<evidence type="ECO:0000259" key="11">
    <source>
        <dbReference type="PROSITE" id="PS50109"/>
    </source>
</evidence>
<keyword evidence="10" id="KW-0472">Membrane</keyword>
<dbReference type="SUPFAM" id="SSF55874">
    <property type="entry name" value="ATPase domain of HSP90 chaperone/DNA topoisomerase II/histidine kinase"/>
    <property type="match status" value="1"/>
</dbReference>
<dbReference type="InterPro" id="IPR003594">
    <property type="entry name" value="HATPase_dom"/>
</dbReference>
<evidence type="ECO:0000256" key="2">
    <source>
        <dbReference type="ARBA" id="ARBA00012438"/>
    </source>
</evidence>
<keyword evidence="10" id="KW-1133">Transmembrane helix</keyword>
<name>A0A7C9HIM3_9MICO</name>